<dbReference type="PRINTS" id="PR00619">
    <property type="entry name" value="GATAZNFINGER"/>
</dbReference>
<dbReference type="InterPro" id="IPR000679">
    <property type="entry name" value="Znf_GATA"/>
</dbReference>
<dbReference type="PANTHER" id="PTHR10071">
    <property type="entry name" value="TRANSCRIPTION FACTOR GATA FAMILY MEMBER"/>
    <property type="match status" value="1"/>
</dbReference>
<dbReference type="GO" id="GO:0045165">
    <property type="term" value="P:cell fate commitment"/>
    <property type="evidence" value="ECO:0007669"/>
    <property type="project" value="TreeGrafter"/>
</dbReference>
<name>E4Y4F5_OIKDI</name>
<feature type="domain" description="GATA-type" evidence="8">
    <location>
        <begin position="187"/>
        <end position="242"/>
    </location>
</feature>
<feature type="region of interest" description="Disordered" evidence="7">
    <location>
        <begin position="288"/>
        <end position="322"/>
    </location>
</feature>
<feature type="compositionally biased region" description="Basic residues" evidence="7">
    <location>
        <begin position="295"/>
        <end position="306"/>
    </location>
</feature>
<evidence type="ECO:0000256" key="6">
    <source>
        <dbReference type="PROSITE-ProRule" id="PRU00094"/>
    </source>
</evidence>
<dbReference type="AlphaFoldDB" id="E4Y4F5"/>
<dbReference type="GO" id="GO:0045944">
    <property type="term" value="P:positive regulation of transcription by RNA polymerase II"/>
    <property type="evidence" value="ECO:0007669"/>
    <property type="project" value="TreeGrafter"/>
</dbReference>
<keyword evidence="4" id="KW-0862">Zinc</keyword>
<dbReference type="SMART" id="SM00401">
    <property type="entry name" value="ZnF_GATA"/>
    <property type="match status" value="2"/>
</dbReference>
<evidence type="ECO:0000256" key="4">
    <source>
        <dbReference type="ARBA" id="ARBA00022833"/>
    </source>
</evidence>
<dbReference type="GO" id="GO:0000981">
    <property type="term" value="F:DNA-binding transcription factor activity, RNA polymerase II-specific"/>
    <property type="evidence" value="ECO:0007669"/>
    <property type="project" value="TreeGrafter"/>
</dbReference>
<evidence type="ECO:0000256" key="1">
    <source>
        <dbReference type="ARBA" id="ARBA00004123"/>
    </source>
</evidence>
<organism evidence="9">
    <name type="scientific">Oikopleura dioica</name>
    <name type="common">Tunicate</name>
    <dbReference type="NCBI Taxonomy" id="34765"/>
    <lineage>
        <taxon>Eukaryota</taxon>
        <taxon>Metazoa</taxon>
        <taxon>Chordata</taxon>
        <taxon>Tunicata</taxon>
        <taxon>Appendicularia</taxon>
        <taxon>Copelata</taxon>
        <taxon>Oikopleuridae</taxon>
        <taxon>Oikopleura</taxon>
    </lineage>
</organism>
<dbReference type="InterPro" id="IPR039355">
    <property type="entry name" value="Transcription_factor_GATA"/>
</dbReference>
<evidence type="ECO:0000256" key="2">
    <source>
        <dbReference type="ARBA" id="ARBA00022723"/>
    </source>
</evidence>
<keyword evidence="3 6" id="KW-0863">Zinc-finger</keyword>
<evidence type="ECO:0000256" key="5">
    <source>
        <dbReference type="ARBA" id="ARBA00023242"/>
    </source>
</evidence>
<dbReference type="Pfam" id="PF00320">
    <property type="entry name" value="GATA"/>
    <property type="match status" value="2"/>
</dbReference>
<dbReference type="Gene3D" id="3.30.50.10">
    <property type="entry name" value="Erythroid Transcription Factor GATA-1, subunit A"/>
    <property type="match status" value="2"/>
</dbReference>
<dbReference type="GO" id="GO:0005634">
    <property type="term" value="C:nucleus"/>
    <property type="evidence" value="ECO:0007669"/>
    <property type="project" value="UniProtKB-SubCell"/>
</dbReference>
<reference evidence="9" key="1">
    <citation type="journal article" date="2010" name="Science">
        <title>Plasticity of animal genome architecture unmasked by rapid evolution of a pelagic tunicate.</title>
        <authorList>
            <person name="Denoeud F."/>
            <person name="Henriet S."/>
            <person name="Mungpakdee S."/>
            <person name="Aury J.M."/>
            <person name="Da Silva C."/>
            <person name="Brinkmann H."/>
            <person name="Mikhaleva J."/>
            <person name="Olsen L.C."/>
            <person name="Jubin C."/>
            <person name="Canestro C."/>
            <person name="Bouquet J.M."/>
            <person name="Danks G."/>
            <person name="Poulain J."/>
            <person name="Campsteijn C."/>
            <person name="Adamski M."/>
            <person name="Cross I."/>
            <person name="Yadetie F."/>
            <person name="Muffato M."/>
            <person name="Louis A."/>
            <person name="Butcher S."/>
            <person name="Tsagkogeorga G."/>
            <person name="Konrad A."/>
            <person name="Singh S."/>
            <person name="Jensen M.F."/>
            <person name="Cong E.H."/>
            <person name="Eikeseth-Otteraa H."/>
            <person name="Noel B."/>
            <person name="Anthouard V."/>
            <person name="Porcel B.M."/>
            <person name="Kachouri-Lafond R."/>
            <person name="Nishino A."/>
            <person name="Ugolini M."/>
            <person name="Chourrout P."/>
            <person name="Nishida H."/>
            <person name="Aasland R."/>
            <person name="Huzurbazar S."/>
            <person name="Westhof E."/>
            <person name="Delsuc F."/>
            <person name="Lehrach H."/>
            <person name="Reinhardt R."/>
            <person name="Weissenbach J."/>
            <person name="Roy S.W."/>
            <person name="Artiguenave F."/>
            <person name="Postlethwait J.H."/>
            <person name="Manak J.R."/>
            <person name="Thompson E.M."/>
            <person name="Jaillon O."/>
            <person name="Du Pasquier L."/>
            <person name="Boudinot P."/>
            <person name="Liberles D.A."/>
            <person name="Volff J.N."/>
            <person name="Philippe H."/>
            <person name="Lenhard B."/>
            <person name="Roest Crollius H."/>
            <person name="Wincker P."/>
            <person name="Chourrout D."/>
        </authorList>
    </citation>
    <scope>NUCLEOTIDE SEQUENCE [LARGE SCALE GENOMIC DNA]</scope>
</reference>
<comment type="subcellular location">
    <subcellularLocation>
        <location evidence="1">Nucleus</location>
    </subcellularLocation>
</comment>
<dbReference type="InterPro" id="IPR013088">
    <property type="entry name" value="Znf_NHR/GATA"/>
</dbReference>
<feature type="domain" description="GATA-type" evidence="8">
    <location>
        <begin position="241"/>
        <end position="295"/>
    </location>
</feature>
<evidence type="ECO:0000313" key="9">
    <source>
        <dbReference type="EMBL" id="CBY30553.1"/>
    </source>
</evidence>
<sequence length="368" mass="41360">MSENYETNYNYMFSNYYQDHHDSGIASNSDGSIGSPQSGNNEESPKIHAAPLATLDHAPVTQEELSRPNSVENEPFSPSSGSSYNDNYASQYLPAQQQAQEQQQHQSAIQPSAQMFYHENLYQPQPQFQPTIHQTDSSLPHDFFPNINQHYQHYQHDSTSADLLKRQLQQPEMSAPPAKRAKTDAAASESRECANCKATTTPLWRRDDAGNYLCNACGLYYKVNGKSRPLVKPKRRSVPNKREGTICDNCKTTETSLWRKSNEQKAVCNACGLYEKLHGVARPLTMKKDGAIQTRNRKNKSSRRKRTQVDPRTAAAPYAMPQPHDFGAQLPNMFPMAMNPMALFGHAPALSTYAPPSQGYPPLFQPYQ</sequence>
<evidence type="ECO:0000259" key="8">
    <source>
        <dbReference type="PROSITE" id="PS50114"/>
    </source>
</evidence>
<dbReference type="CDD" id="cd00202">
    <property type="entry name" value="ZnF_GATA"/>
    <property type="match status" value="2"/>
</dbReference>
<dbReference type="Proteomes" id="UP000011014">
    <property type="component" value="Unassembled WGS sequence"/>
</dbReference>
<evidence type="ECO:0000256" key="7">
    <source>
        <dbReference type="SAM" id="MobiDB-lite"/>
    </source>
</evidence>
<feature type="region of interest" description="Disordered" evidence="7">
    <location>
        <begin position="63"/>
        <end position="88"/>
    </location>
</feature>
<dbReference type="GO" id="GO:0000122">
    <property type="term" value="P:negative regulation of transcription by RNA polymerase II"/>
    <property type="evidence" value="ECO:0007669"/>
    <property type="project" value="TreeGrafter"/>
</dbReference>
<dbReference type="PANTHER" id="PTHR10071:SF281">
    <property type="entry name" value="BOX A-BINDING FACTOR-RELATED"/>
    <property type="match status" value="1"/>
</dbReference>
<feature type="compositionally biased region" description="Polar residues" evidence="7">
    <location>
        <begin position="67"/>
        <end position="88"/>
    </location>
</feature>
<accession>E4Y4F5</accession>
<keyword evidence="2" id="KW-0479">Metal-binding</keyword>
<keyword evidence="5" id="KW-0539">Nucleus</keyword>
<dbReference type="GO" id="GO:0008270">
    <property type="term" value="F:zinc ion binding"/>
    <property type="evidence" value="ECO:0007669"/>
    <property type="project" value="UniProtKB-KW"/>
</dbReference>
<dbReference type="PROSITE" id="PS00344">
    <property type="entry name" value="GATA_ZN_FINGER_1"/>
    <property type="match status" value="1"/>
</dbReference>
<proteinExistence type="predicted"/>
<feature type="region of interest" description="Disordered" evidence="7">
    <location>
        <begin position="23"/>
        <end position="45"/>
    </location>
</feature>
<dbReference type="EMBL" id="FN654278">
    <property type="protein sequence ID" value="CBY30553.1"/>
    <property type="molecule type" value="Genomic_DNA"/>
</dbReference>
<protein>
    <recommendedName>
        <fullName evidence="8">GATA-type domain-containing protein</fullName>
    </recommendedName>
</protein>
<gene>
    <name evidence="9" type="ORF">GSOID_T00018425001</name>
</gene>
<feature type="compositionally biased region" description="Polar residues" evidence="7">
    <location>
        <begin position="25"/>
        <end position="42"/>
    </location>
</feature>
<dbReference type="GO" id="GO:0000978">
    <property type="term" value="F:RNA polymerase II cis-regulatory region sequence-specific DNA binding"/>
    <property type="evidence" value="ECO:0007669"/>
    <property type="project" value="TreeGrafter"/>
</dbReference>
<evidence type="ECO:0000256" key="3">
    <source>
        <dbReference type="ARBA" id="ARBA00022771"/>
    </source>
</evidence>
<dbReference type="PROSITE" id="PS50114">
    <property type="entry name" value="GATA_ZN_FINGER_2"/>
    <property type="match status" value="2"/>
</dbReference>
<dbReference type="SUPFAM" id="SSF57716">
    <property type="entry name" value="Glucocorticoid receptor-like (DNA-binding domain)"/>
    <property type="match status" value="2"/>
</dbReference>